<evidence type="ECO:0000256" key="1">
    <source>
        <dbReference type="PROSITE-ProRule" id="PRU00703"/>
    </source>
</evidence>
<feature type="domain" description="CBS" evidence="3">
    <location>
        <begin position="238"/>
        <end position="295"/>
    </location>
</feature>
<dbReference type="InterPro" id="IPR058581">
    <property type="entry name" value="TM_HPP"/>
</dbReference>
<dbReference type="Proteomes" id="UP000634919">
    <property type="component" value="Unassembled WGS sequence"/>
</dbReference>
<evidence type="ECO:0000259" key="3">
    <source>
        <dbReference type="PROSITE" id="PS51371"/>
    </source>
</evidence>
<dbReference type="InterPro" id="IPR046342">
    <property type="entry name" value="CBS_dom_sf"/>
</dbReference>
<feature type="transmembrane region" description="Helical" evidence="2">
    <location>
        <begin position="84"/>
        <end position="110"/>
    </location>
</feature>
<feature type="transmembrane region" description="Helical" evidence="2">
    <location>
        <begin position="20"/>
        <end position="38"/>
    </location>
</feature>
<keyword evidence="2" id="KW-0812">Transmembrane</keyword>
<proteinExistence type="predicted"/>
<dbReference type="CDD" id="cd02205">
    <property type="entry name" value="CBS_pair_SF"/>
    <property type="match status" value="1"/>
</dbReference>
<reference evidence="4 5" key="1">
    <citation type="submission" date="2020-08" db="EMBL/GenBank/DDBJ databases">
        <title>A Genomic Blueprint of the Chicken Gut Microbiome.</title>
        <authorList>
            <person name="Gilroy R."/>
            <person name="Ravi A."/>
            <person name="Getino M."/>
            <person name="Pursley I."/>
            <person name="Horton D.L."/>
            <person name="Alikhan N.-F."/>
            <person name="Baker D."/>
            <person name="Gharbi K."/>
            <person name="Hall N."/>
            <person name="Watson M."/>
            <person name="Adriaenssens E.M."/>
            <person name="Foster-Nyarko E."/>
            <person name="Jarju S."/>
            <person name="Secka A."/>
            <person name="Antonio M."/>
            <person name="Oren A."/>
            <person name="Chaudhuri R."/>
            <person name="La Ragione R.M."/>
            <person name="Hildebrand F."/>
            <person name="Pallen M.J."/>
        </authorList>
    </citation>
    <scope>NUCLEOTIDE SEQUENCE [LARGE SCALE GENOMIC DNA]</scope>
    <source>
        <strain evidence="4 5">Sa2CVA6</strain>
    </source>
</reference>
<name>A0ABR8S7P2_9BURK</name>
<feature type="transmembrane region" description="Helical" evidence="2">
    <location>
        <begin position="45"/>
        <end position="64"/>
    </location>
</feature>
<dbReference type="InterPro" id="IPR007065">
    <property type="entry name" value="HPP"/>
</dbReference>
<keyword evidence="2" id="KW-0472">Membrane</keyword>
<evidence type="ECO:0000313" key="4">
    <source>
        <dbReference type="EMBL" id="MBD7959114.1"/>
    </source>
</evidence>
<keyword evidence="2" id="KW-1133">Transmembrane helix</keyword>
<dbReference type="Pfam" id="PF00571">
    <property type="entry name" value="CBS"/>
    <property type="match status" value="2"/>
</dbReference>
<keyword evidence="5" id="KW-1185">Reference proteome</keyword>
<comment type="caution">
    <text evidence="4">The sequence shown here is derived from an EMBL/GenBank/DDBJ whole genome shotgun (WGS) entry which is preliminary data.</text>
</comment>
<dbReference type="PANTHER" id="PTHR33741:SF5">
    <property type="entry name" value="TRANSMEMBRANE PROTEIN DDB_G0269096-RELATED"/>
    <property type="match status" value="1"/>
</dbReference>
<dbReference type="Pfam" id="PF04982">
    <property type="entry name" value="TM_HPP"/>
    <property type="match status" value="1"/>
</dbReference>
<evidence type="ECO:0000313" key="5">
    <source>
        <dbReference type="Proteomes" id="UP000634919"/>
    </source>
</evidence>
<sequence>MNIKNAWKPAVAPAARLDVFRVGLGATLGLALAMLLVFEGRQLGFAMGLSLFAPLGASAVLLFAVHTSPLAQPWSCVAGNTVSALWACLVVSCIPLQWAPAVAVGGSIVLMQLTRSLHPPGGAVALLWALEAQAGVVHDWAYALWPIGAMTLCLVLVAMLYHRLWGKTYPLQPQAPVRASTAQHLPAMDLSTADLQALLARFDQGNNLTAQELGQLVLAAEEQAIARRFGSVSCGQVMSSALWTCGPHDSLASVALKFQQHPIKSLPVVDAQGRLLGVVARAALLDWALAQRTNVHERRRQRVWRLWGKKPVHDTACAADLMHDAPMHVDASTPVSQLLETLTHHAVPFVAVLQAGKLAGLITRTDVMRLLLH</sequence>
<dbReference type="PROSITE" id="PS51371">
    <property type="entry name" value="CBS"/>
    <property type="match status" value="2"/>
</dbReference>
<organism evidence="4 5">
    <name type="scientific">Comamonas avium</name>
    <dbReference type="NCBI Taxonomy" id="2762231"/>
    <lineage>
        <taxon>Bacteria</taxon>
        <taxon>Pseudomonadati</taxon>
        <taxon>Pseudomonadota</taxon>
        <taxon>Betaproteobacteria</taxon>
        <taxon>Burkholderiales</taxon>
        <taxon>Comamonadaceae</taxon>
        <taxon>Comamonas</taxon>
    </lineage>
</organism>
<feature type="domain" description="CBS" evidence="3">
    <location>
        <begin position="322"/>
        <end position="373"/>
    </location>
</feature>
<dbReference type="SMART" id="SM00116">
    <property type="entry name" value="CBS"/>
    <property type="match status" value="2"/>
</dbReference>
<dbReference type="EMBL" id="JACSQK010000001">
    <property type="protein sequence ID" value="MBD7959114.1"/>
    <property type="molecule type" value="Genomic_DNA"/>
</dbReference>
<dbReference type="RefSeq" id="WP_191721527.1">
    <property type="nucleotide sequence ID" value="NZ_JACSQK010000001.1"/>
</dbReference>
<dbReference type="InterPro" id="IPR000644">
    <property type="entry name" value="CBS_dom"/>
</dbReference>
<keyword evidence="1" id="KW-0129">CBS domain</keyword>
<evidence type="ECO:0000256" key="2">
    <source>
        <dbReference type="SAM" id="Phobius"/>
    </source>
</evidence>
<dbReference type="PANTHER" id="PTHR33741">
    <property type="entry name" value="TRANSMEMBRANE PROTEIN DDB_G0269096-RELATED"/>
    <property type="match status" value="1"/>
</dbReference>
<dbReference type="Gene3D" id="3.10.580.10">
    <property type="entry name" value="CBS-domain"/>
    <property type="match status" value="1"/>
</dbReference>
<accession>A0ABR8S7P2</accession>
<protein>
    <submittedName>
        <fullName evidence="4">HPP family protein</fullName>
    </submittedName>
</protein>
<gene>
    <name evidence="4" type="ORF">H9646_01335</name>
</gene>
<dbReference type="SUPFAM" id="SSF54631">
    <property type="entry name" value="CBS-domain pair"/>
    <property type="match status" value="1"/>
</dbReference>
<feature type="transmembrane region" description="Helical" evidence="2">
    <location>
        <begin position="142"/>
        <end position="161"/>
    </location>
</feature>